<keyword evidence="2" id="KW-1185">Reference proteome</keyword>
<evidence type="ECO:0000313" key="2">
    <source>
        <dbReference type="Proteomes" id="UP000609531"/>
    </source>
</evidence>
<accession>A0A934IQA5</accession>
<evidence type="ECO:0000313" key="1">
    <source>
        <dbReference type="EMBL" id="MBJ3775644.1"/>
    </source>
</evidence>
<dbReference type="RefSeq" id="WP_198881550.1">
    <property type="nucleotide sequence ID" value="NZ_JAEKJA010000006.1"/>
</dbReference>
<dbReference type="Proteomes" id="UP000609531">
    <property type="component" value="Unassembled WGS sequence"/>
</dbReference>
<protein>
    <submittedName>
        <fullName evidence="1">Uncharacterized protein</fullName>
    </submittedName>
</protein>
<name>A0A934IQA5_9HYPH</name>
<dbReference type="EMBL" id="JAEKJA010000006">
    <property type="protein sequence ID" value="MBJ3775644.1"/>
    <property type="molecule type" value="Genomic_DNA"/>
</dbReference>
<organism evidence="1 2">
    <name type="scientific">Acuticoccus mangrovi</name>
    <dbReference type="NCBI Taxonomy" id="2796142"/>
    <lineage>
        <taxon>Bacteria</taxon>
        <taxon>Pseudomonadati</taxon>
        <taxon>Pseudomonadota</taxon>
        <taxon>Alphaproteobacteria</taxon>
        <taxon>Hyphomicrobiales</taxon>
        <taxon>Amorphaceae</taxon>
        <taxon>Acuticoccus</taxon>
    </lineage>
</organism>
<sequence length="97" mass="10457">MTSDLRLTLEDPEDFRRFKVKVDAAAEPETVAAALAPLAGLEDRDTAWVDEAALRRLGPEGDAWQAGLSKMIAAAAPHGWVHPQTGAIRAHVEWTAA</sequence>
<proteinExistence type="predicted"/>
<gene>
    <name evidence="1" type="ORF">JCR33_08110</name>
</gene>
<dbReference type="AlphaFoldDB" id="A0A934IQA5"/>
<reference evidence="1" key="1">
    <citation type="submission" date="2020-12" db="EMBL/GenBank/DDBJ databases">
        <title>Bacterial taxonomy.</title>
        <authorList>
            <person name="Pan X."/>
        </authorList>
    </citation>
    <scope>NUCLEOTIDE SEQUENCE</scope>
    <source>
        <strain evidence="1">B2012</strain>
    </source>
</reference>
<comment type="caution">
    <text evidence="1">The sequence shown here is derived from an EMBL/GenBank/DDBJ whole genome shotgun (WGS) entry which is preliminary data.</text>
</comment>